<dbReference type="CDD" id="cd00255">
    <property type="entry name" value="nidG2"/>
    <property type="match status" value="1"/>
</dbReference>
<name>A0A669CCJ3_ORENI</name>
<dbReference type="GO" id="GO:0005604">
    <property type="term" value="C:basement membrane"/>
    <property type="evidence" value="ECO:0007669"/>
    <property type="project" value="UniProtKB-SubCell"/>
</dbReference>
<dbReference type="GO" id="GO:0030855">
    <property type="term" value="P:epithelial cell differentiation"/>
    <property type="evidence" value="ECO:0007669"/>
    <property type="project" value="UniProtKB-ARBA"/>
</dbReference>
<feature type="signal peptide" evidence="13">
    <location>
        <begin position="1"/>
        <end position="22"/>
    </location>
</feature>
<evidence type="ECO:0000256" key="4">
    <source>
        <dbReference type="ARBA" id="ARBA00022536"/>
    </source>
</evidence>
<keyword evidence="18" id="KW-1185">Reference proteome</keyword>
<comment type="caution">
    <text evidence="10">Lacks conserved residue(s) required for the propagation of feature annotation.</text>
</comment>
<evidence type="ECO:0000256" key="9">
    <source>
        <dbReference type="ARBA" id="ARBA00023180"/>
    </source>
</evidence>
<dbReference type="SUPFAM" id="SSF57610">
    <property type="entry name" value="Thyroglobulin type-1 domain"/>
    <property type="match status" value="2"/>
</dbReference>
<reference evidence="17" key="3">
    <citation type="submission" date="2025-09" db="UniProtKB">
        <authorList>
            <consortium name="Ensembl"/>
        </authorList>
    </citation>
    <scope>IDENTIFICATION</scope>
</reference>
<evidence type="ECO:0000259" key="14">
    <source>
        <dbReference type="PROSITE" id="PS50026"/>
    </source>
</evidence>
<dbReference type="Pfam" id="PF12947">
    <property type="entry name" value="EGF_3"/>
    <property type="match status" value="2"/>
</dbReference>
<dbReference type="PROSITE" id="PS00010">
    <property type="entry name" value="ASX_HYDROXYL"/>
    <property type="match status" value="1"/>
</dbReference>
<dbReference type="InterPro" id="IPR050778">
    <property type="entry name" value="Cueball_EGF_LRP_Nidogen"/>
</dbReference>
<dbReference type="AlphaFoldDB" id="A0A669CCJ3"/>
<dbReference type="SMART" id="SM00135">
    <property type="entry name" value="LY"/>
    <property type="match status" value="4"/>
</dbReference>
<dbReference type="SMART" id="SM00181">
    <property type="entry name" value="EGF"/>
    <property type="match status" value="3"/>
</dbReference>
<dbReference type="PROSITE" id="PS50993">
    <property type="entry name" value="NIDOGEN_G2"/>
    <property type="match status" value="1"/>
</dbReference>
<feature type="domain" description="EGF-like" evidence="14">
    <location>
        <begin position="348"/>
        <end position="389"/>
    </location>
</feature>
<dbReference type="SMART" id="SM00179">
    <property type="entry name" value="EGF_CA"/>
    <property type="match status" value="2"/>
</dbReference>
<evidence type="ECO:0000256" key="7">
    <source>
        <dbReference type="ARBA" id="ARBA00022837"/>
    </source>
</evidence>
<evidence type="ECO:0000259" key="16">
    <source>
        <dbReference type="PROSITE" id="PS51162"/>
    </source>
</evidence>
<dbReference type="CDD" id="cd00054">
    <property type="entry name" value="EGF_CA"/>
    <property type="match status" value="2"/>
</dbReference>
<evidence type="ECO:0000256" key="3">
    <source>
        <dbReference type="ARBA" id="ARBA00022530"/>
    </source>
</evidence>
<dbReference type="InterPro" id="IPR000716">
    <property type="entry name" value="Thyroglobulin_1"/>
</dbReference>
<feature type="repeat" description="LDL-receptor class B" evidence="11">
    <location>
        <begin position="803"/>
        <end position="847"/>
    </location>
</feature>
<dbReference type="Gene3D" id="4.10.800.10">
    <property type="entry name" value="Thyroglobulin type-1"/>
    <property type="match status" value="2"/>
</dbReference>
<dbReference type="GO" id="GO:0060070">
    <property type="term" value="P:canonical Wnt signaling pathway"/>
    <property type="evidence" value="ECO:0007669"/>
    <property type="project" value="TreeGrafter"/>
</dbReference>
<evidence type="ECO:0000256" key="11">
    <source>
        <dbReference type="PROSITE-ProRule" id="PRU00461"/>
    </source>
</evidence>
<feature type="repeat" description="LDL-receptor class B" evidence="11">
    <location>
        <begin position="716"/>
        <end position="759"/>
    </location>
</feature>
<dbReference type="CDD" id="cd00191">
    <property type="entry name" value="TY"/>
    <property type="match status" value="2"/>
</dbReference>
<evidence type="ECO:0000256" key="1">
    <source>
        <dbReference type="ARBA" id="ARBA00004498"/>
    </source>
</evidence>
<feature type="disulfide bond" evidence="12">
    <location>
        <begin position="535"/>
        <end position="542"/>
    </location>
</feature>
<dbReference type="PANTHER" id="PTHR46513:SF15">
    <property type="entry name" value="NIDOGEN 2"/>
    <property type="match status" value="1"/>
</dbReference>
<dbReference type="Gene3D" id="2.120.10.30">
    <property type="entry name" value="TolB, C-terminal domain"/>
    <property type="match status" value="1"/>
</dbReference>
<evidence type="ECO:0000256" key="13">
    <source>
        <dbReference type="SAM" id="SignalP"/>
    </source>
</evidence>
<dbReference type="InterPro" id="IPR006605">
    <property type="entry name" value="G2_nidogen/fibulin_G2F"/>
</dbReference>
<protein>
    <submittedName>
        <fullName evidence="17">Nidogen 2</fullName>
    </submittedName>
</protein>
<dbReference type="InterPro" id="IPR000033">
    <property type="entry name" value="LDLR_classB_rpt"/>
</dbReference>
<feature type="domain" description="EGF-like" evidence="14">
    <location>
        <begin position="466"/>
        <end position="504"/>
    </location>
</feature>
<keyword evidence="9" id="KW-0325">Glycoprotein</keyword>
<dbReference type="InterPro" id="IPR000152">
    <property type="entry name" value="EGF-type_Asp/Asn_hydroxyl_site"/>
</dbReference>
<reference evidence="18" key="1">
    <citation type="submission" date="2012-01" db="EMBL/GenBank/DDBJ databases">
        <title>The Genome Sequence of Oreochromis niloticus (Nile Tilapia).</title>
        <authorList>
            <consortium name="Broad Institute Genome Assembly Team"/>
            <consortium name="Broad Institute Sequencing Platform"/>
            <person name="Di Palma F."/>
            <person name="Johnson J."/>
            <person name="Lander E.S."/>
            <person name="Lindblad-Toh K."/>
        </authorList>
    </citation>
    <scope>NUCLEOTIDE SEQUENCE [LARGE SCALE GENOMIC DNA]</scope>
</reference>
<dbReference type="GO" id="GO:0005509">
    <property type="term" value="F:calcium ion binding"/>
    <property type="evidence" value="ECO:0007669"/>
    <property type="project" value="InterPro"/>
</dbReference>
<dbReference type="Pfam" id="PF07645">
    <property type="entry name" value="EGF_CA"/>
    <property type="match status" value="1"/>
</dbReference>
<organism evidence="17 18">
    <name type="scientific">Oreochromis niloticus</name>
    <name type="common">Nile tilapia</name>
    <name type="synonym">Tilapia nilotica</name>
    <dbReference type="NCBI Taxonomy" id="8128"/>
    <lineage>
        <taxon>Eukaryota</taxon>
        <taxon>Metazoa</taxon>
        <taxon>Chordata</taxon>
        <taxon>Craniata</taxon>
        <taxon>Vertebrata</taxon>
        <taxon>Euteleostomi</taxon>
        <taxon>Actinopterygii</taxon>
        <taxon>Neopterygii</taxon>
        <taxon>Teleostei</taxon>
        <taxon>Neoteleostei</taxon>
        <taxon>Acanthomorphata</taxon>
        <taxon>Ovalentaria</taxon>
        <taxon>Cichlomorphae</taxon>
        <taxon>Cichliformes</taxon>
        <taxon>Cichlidae</taxon>
        <taxon>African cichlids</taxon>
        <taxon>Pseudocrenilabrinae</taxon>
        <taxon>Oreochromini</taxon>
        <taxon>Oreochromis</taxon>
    </lineage>
</organism>
<feature type="domain" description="Nidogen G2 beta-barrel" evidence="15">
    <location>
        <begin position="115"/>
        <end position="348"/>
    </location>
</feature>
<comment type="subcellular location">
    <subcellularLocation>
        <location evidence="1">Secreted</location>
        <location evidence="1">Extracellular space</location>
        <location evidence="1">Extracellular matrix</location>
    </subcellularLocation>
</comment>
<feature type="repeat" description="LDL-receptor class B" evidence="11">
    <location>
        <begin position="760"/>
        <end position="802"/>
    </location>
</feature>
<dbReference type="PROSITE" id="PS51162">
    <property type="entry name" value="THYROGLOBULIN_1_2"/>
    <property type="match status" value="2"/>
</dbReference>
<evidence type="ECO:0000313" key="17">
    <source>
        <dbReference type="Ensembl" id="ENSONIP00000045900.1"/>
    </source>
</evidence>
<keyword evidence="6" id="KW-0677">Repeat</keyword>
<dbReference type="InterPro" id="IPR018097">
    <property type="entry name" value="EGF_Ca-bd_CS"/>
</dbReference>
<feature type="domain" description="Thyroglobulin type-1" evidence="16">
    <location>
        <begin position="472"/>
        <end position="566"/>
    </location>
</feature>
<dbReference type="InterPro" id="IPR001881">
    <property type="entry name" value="EGF-like_Ca-bd_dom"/>
</dbReference>
<evidence type="ECO:0000256" key="8">
    <source>
        <dbReference type="ARBA" id="ARBA00023157"/>
    </source>
</evidence>
<dbReference type="GO" id="GO:0007160">
    <property type="term" value="P:cell-matrix adhesion"/>
    <property type="evidence" value="ECO:0007669"/>
    <property type="project" value="InterPro"/>
</dbReference>
<dbReference type="InterPro" id="IPR011042">
    <property type="entry name" value="6-blade_b-propeller_TolB-like"/>
</dbReference>
<evidence type="ECO:0000259" key="15">
    <source>
        <dbReference type="PROSITE" id="PS50993"/>
    </source>
</evidence>
<dbReference type="SMART" id="SM00211">
    <property type="entry name" value="TY"/>
    <property type="match status" value="2"/>
</dbReference>
<dbReference type="Ensembl" id="ENSONIT00000070143.1">
    <property type="protein sequence ID" value="ENSONIP00000045900.1"/>
    <property type="gene ID" value="ENSONIG00000011939.2"/>
</dbReference>
<feature type="disulfide bond" evidence="12">
    <location>
        <begin position="615"/>
        <end position="622"/>
    </location>
</feature>
<dbReference type="Pfam" id="PF00058">
    <property type="entry name" value="Ldl_recept_b"/>
    <property type="match status" value="3"/>
</dbReference>
<keyword evidence="4 10" id="KW-0245">EGF-like domain</keyword>
<reference evidence="17" key="2">
    <citation type="submission" date="2025-08" db="UniProtKB">
        <authorList>
            <consortium name="Ensembl"/>
        </authorList>
    </citation>
    <scope>IDENTIFICATION</scope>
</reference>
<feature type="domain" description="Thyroglobulin type-1" evidence="16">
    <location>
        <begin position="577"/>
        <end position="645"/>
    </location>
</feature>
<sequence>MERWTMLAVSVLLCCSCTVVTAIQRADMFPYGTLNGDSVLREGDDETSKVLSLPRPLYFYNSPFSQLYVATNGIISAQDLPMEKQYVDDGFPTDFPAVAPFLADIDTSGGRGQIYYRRVSGKVSGTVYVGSTPVSLNNIDLHAYIVVGDGRAYTAISEVPEPVGWALMPVAPIGELFGWLFALELQNSQAGFKLTGAEFSRHAEVVFYPGNQRFSIIQTGRGLDDQNHLTVDTVISGSVPFLPPGAEVTMEPFKETYHDSISLSAVATSTSIREYSVVTADRGSESFSFQLKQNITYRDCPHNNQAATPETLQILMERVFVMFVKEERILRYAITNKISPVRAPGPELYNPCYAGTHDCDTTAQCIPLEDLAFQCQCATGYTGDGHNCYDIDECAEGSGTCGDNSECVNLPGSHRCHCQTGYEFSYDGRTCTGRAGVKGKTNGATAQCVCCFGMCGGARSFTTDSDIDECSSSPCHINARCINGLGSFQCQCQLGFFGNGFYCSQDSVKTTSDDEYPIVYKPQCDAEGQYLPQQCHGSTGYCWCVDSRGEERAGTRTPPGAPPVDCDRPVTPTERPESMCERWRASLIEHYGGKPGPQQYVPQCEPDGEFSPVQCYGETNYCWCVDQNGHMVPGTKSDDAVKPACISSVAPPTVRPTSRPDVTPPTNTDITLLYAQGQKIGALPLNGTRLDESRSKTLLALHGSIVVGIAYDCKENQVYWTDLSARSINRASMVSGAEPEVLINTNLVSPEGLAVDVKRRLMFWVDSTPDVIERANLDGSGRRTLFDTDLVNPRAIIVVSSTGTLYWTDWNREAPKIESSSVDGQNRRVIVSDGIGLPNALTYDSASEQICWADAGTKRLECISSDGSGRRVIHTNLNYPFSMVYYRNHFYYTDWRRDGVIAVNKDRSLFTDEYLPEQRSHLKTKCIMHTL</sequence>
<dbReference type="FunFam" id="2.120.10.30:FF:000241">
    <property type="entry name" value="Low-density lipoprotein receptor-related protein 6"/>
    <property type="match status" value="1"/>
</dbReference>
<dbReference type="PROSITE" id="PS00484">
    <property type="entry name" value="THYROGLOBULIN_1_1"/>
    <property type="match status" value="2"/>
</dbReference>
<keyword evidence="3" id="KW-0272">Extracellular matrix</keyword>
<evidence type="ECO:0000256" key="12">
    <source>
        <dbReference type="PROSITE-ProRule" id="PRU00500"/>
    </source>
</evidence>
<dbReference type="PROSITE" id="PS50026">
    <property type="entry name" value="EGF_3"/>
    <property type="match status" value="3"/>
</dbReference>
<dbReference type="SUPFAM" id="SSF63825">
    <property type="entry name" value="YWTD domain"/>
    <property type="match status" value="1"/>
</dbReference>
<dbReference type="Gene3D" id="2.10.25.10">
    <property type="entry name" value="Laminin"/>
    <property type="match status" value="3"/>
</dbReference>
<dbReference type="PROSITE" id="PS51120">
    <property type="entry name" value="LDLRB"/>
    <property type="match status" value="3"/>
</dbReference>
<dbReference type="GO" id="GO:0042813">
    <property type="term" value="F:Wnt receptor activity"/>
    <property type="evidence" value="ECO:0007669"/>
    <property type="project" value="TreeGrafter"/>
</dbReference>
<feature type="domain" description="EGF-like" evidence="14">
    <location>
        <begin position="390"/>
        <end position="432"/>
    </location>
</feature>
<evidence type="ECO:0000256" key="10">
    <source>
        <dbReference type="PROSITE-ProRule" id="PRU00076"/>
    </source>
</evidence>
<dbReference type="InterPro" id="IPR049883">
    <property type="entry name" value="NOTCH1_EGF-like"/>
</dbReference>
<keyword evidence="5 13" id="KW-0732">Signal</keyword>
<dbReference type="GO" id="GO:0005886">
    <property type="term" value="C:plasma membrane"/>
    <property type="evidence" value="ECO:0007669"/>
    <property type="project" value="TreeGrafter"/>
</dbReference>
<dbReference type="PROSITE" id="PS01186">
    <property type="entry name" value="EGF_2"/>
    <property type="match status" value="3"/>
</dbReference>
<dbReference type="PROSITE" id="PS01187">
    <property type="entry name" value="EGF_CA"/>
    <property type="match status" value="1"/>
</dbReference>
<accession>A0A669CCJ3</accession>
<keyword evidence="2" id="KW-0964">Secreted</keyword>
<dbReference type="Proteomes" id="UP000005207">
    <property type="component" value="Linkage group LG23"/>
</dbReference>
<keyword evidence="8 12" id="KW-1015">Disulfide bond</keyword>
<dbReference type="InterPro" id="IPR024731">
    <property type="entry name" value="NELL2-like_EGF"/>
</dbReference>
<keyword evidence="7" id="KW-0106">Calcium</keyword>
<dbReference type="Pfam" id="PF00086">
    <property type="entry name" value="Thyroglobulin_1"/>
    <property type="match status" value="2"/>
</dbReference>
<dbReference type="InterPro" id="IPR036857">
    <property type="entry name" value="Thyroglobulin_1_sf"/>
</dbReference>
<evidence type="ECO:0000256" key="2">
    <source>
        <dbReference type="ARBA" id="ARBA00022525"/>
    </source>
</evidence>
<gene>
    <name evidence="17" type="primary">NID2</name>
    <name evidence="17" type="synonym">nid2a</name>
</gene>
<dbReference type="SUPFAM" id="SSF54511">
    <property type="entry name" value="GFP-like"/>
    <property type="match status" value="1"/>
</dbReference>
<evidence type="ECO:0000313" key="18">
    <source>
        <dbReference type="Proteomes" id="UP000005207"/>
    </source>
</evidence>
<dbReference type="InterPro" id="IPR000742">
    <property type="entry name" value="EGF"/>
</dbReference>
<dbReference type="GeneTree" id="ENSGT00940000157901"/>
<dbReference type="GO" id="GO:0017147">
    <property type="term" value="F:Wnt-protein binding"/>
    <property type="evidence" value="ECO:0007669"/>
    <property type="project" value="TreeGrafter"/>
</dbReference>
<evidence type="ECO:0000256" key="6">
    <source>
        <dbReference type="ARBA" id="ARBA00022737"/>
    </source>
</evidence>
<dbReference type="InterPro" id="IPR009017">
    <property type="entry name" value="GFP"/>
</dbReference>
<feature type="chain" id="PRO_5025487598" evidence="13">
    <location>
        <begin position="23"/>
        <end position="931"/>
    </location>
</feature>
<dbReference type="FunFam" id="2.10.25.10:FF:000038">
    <property type="entry name" value="Fibrillin 2"/>
    <property type="match status" value="1"/>
</dbReference>
<proteinExistence type="predicted"/>
<dbReference type="SMART" id="SM00682">
    <property type="entry name" value="G2F"/>
    <property type="match status" value="1"/>
</dbReference>
<dbReference type="Pfam" id="PF07474">
    <property type="entry name" value="G2F"/>
    <property type="match status" value="1"/>
</dbReference>
<dbReference type="PANTHER" id="PTHR46513">
    <property type="entry name" value="VITELLOGENIN RECEPTOR-LIKE PROTEIN-RELATED-RELATED"/>
    <property type="match status" value="1"/>
</dbReference>
<evidence type="ECO:0000256" key="5">
    <source>
        <dbReference type="ARBA" id="ARBA00022729"/>
    </source>
</evidence>
<dbReference type="SUPFAM" id="SSF57196">
    <property type="entry name" value="EGF/Laminin"/>
    <property type="match status" value="2"/>
</dbReference>
<dbReference type="Gene3D" id="2.40.155.10">
    <property type="entry name" value="Green fluorescent protein"/>
    <property type="match status" value="1"/>
</dbReference>
<dbReference type="FunFam" id="2.10.25.10:FF:000139">
    <property type="entry name" value="Fibulin-1"/>
    <property type="match status" value="1"/>
</dbReference>